<dbReference type="AlphaFoldDB" id="A0A370BKS1"/>
<organism evidence="4 5">
    <name type="scientific">Aspergillus niger ATCC 13496</name>
    <dbReference type="NCBI Taxonomy" id="1353008"/>
    <lineage>
        <taxon>Eukaryota</taxon>
        <taxon>Fungi</taxon>
        <taxon>Dikarya</taxon>
        <taxon>Ascomycota</taxon>
        <taxon>Pezizomycotina</taxon>
        <taxon>Eurotiomycetes</taxon>
        <taxon>Eurotiomycetidae</taxon>
        <taxon>Eurotiales</taxon>
        <taxon>Aspergillaceae</taxon>
        <taxon>Aspergillus</taxon>
        <taxon>Aspergillus subgen. Circumdati</taxon>
    </lineage>
</organism>
<dbReference type="EMBL" id="KZ851941">
    <property type="protein sequence ID" value="RDH16183.1"/>
    <property type="molecule type" value="Genomic_DNA"/>
</dbReference>
<evidence type="ECO:0000313" key="4">
    <source>
        <dbReference type="EMBL" id="RDH16183.1"/>
    </source>
</evidence>
<dbReference type="GO" id="GO:0016616">
    <property type="term" value="F:oxidoreductase activity, acting on the CH-OH group of donors, NAD or NADP as acceptor"/>
    <property type="evidence" value="ECO:0007669"/>
    <property type="project" value="TreeGrafter"/>
</dbReference>
<dbReference type="InterPro" id="IPR020904">
    <property type="entry name" value="Sc_DH/Rdtase_CS"/>
</dbReference>
<dbReference type="Pfam" id="PF00106">
    <property type="entry name" value="adh_short"/>
    <property type="match status" value="1"/>
</dbReference>
<gene>
    <name evidence="4" type="ORF">M747DRAFT_359044</name>
</gene>
<dbReference type="GO" id="GO:0044550">
    <property type="term" value="P:secondary metabolite biosynthetic process"/>
    <property type="evidence" value="ECO:0007669"/>
    <property type="project" value="UniProtKB-ARBA"/>
</dbReference>
<dbReference type="PRINTS" id="PR00081">
    <property type="entry name" value="GDHRDH"/>
</dbReference>
<evidence type="ECO:0000256" key="3">
    <source>
        <dbReference type="ARBA" id="ARBA00023002"/>
    </source>
</evidence>
<dbReference type="Gene3D" id="3.40.50.720">
    <property type="entry name" value="NAD(P)-binding Rossmann-like Domain"/>
    <property type="match status" value="1"/>
</dbReference>
<dbReference type="SUPFAM" id="SSF51735">
    <property type="entry name" value="NAD(P)-binding Rossmann-fold domains"/>
    <property type="match status" value="1"/>
</dbReference>
<comment type="similarity">
    <text evidence="1">Belongs to the short-chain dehydrogenases/reductases (SDR) family.</text>
</comment>
<reference evidence="4 5" key="1">
    <citation type="submission" date="2018-07" db="EMBL/GenBank/DDBJ databases">
        <title>Section-level genome sequencing of Aspergillus section Nigri to investigate inter- and intra-species variation.</title>
        <authorList>
            <consortium name="DOE Joint Genome Institute"/>
            <person name="Vesth T.C."/>
            <person name="Nybo J.L."/>
            <person name="Theobald S."/>
            <person name="Frisvad J.C."/>
            <person name="Larsen T.O."/>
            <person name="Nielsen K.F."/>
            <person name="Hoof J.B."/>
            <person name="Brandl J."/>
            <person name="Salamov A."/>
            <person name="Riley R."/>
            <person name="Gladden J.M."/>
            <person name="Phatale P."/>
            <person name="Nielsen M.T."/>
            <person name="Lyhne E.K."/>
            <person name="Kogle M.E."/>
            <person name="Strasser K."/>
            <person name="McDonnell E."/>
            <person name="Barry K."/>
            <person name="Clum A."/>
            <person name="Chen C."/>
            <person name="Nolan M."/>
            <person name="Sandor L."/>
            <person name="Kuo A."/>
            <person name="Lipzen A."/>
            <person name="Hainaut M."/>
            <person name="Drula E."/>
            <person name="Tsang A."/>
            <person name="Magnuson J.K."/>
            <person name="Henrissat B."/>
            <person name="Wiebenga A."/>
            <person name="Simmons B.A."/>
            <person name="Makela M.R."/>
            <person name="De vries R.P."/>
            <person name="Grigoriev I.V."/>
            <person name="Mortensen U.H."/>
            <person name="Baker S.E."/>
            <person name="Andersen M.R."/>
        </authorList>
    </citation>
    <scope>NUCLEOTIDE SEQUENCE [LARGE SCALE GENOMIC DNA]</scope>
    <source>
        <strain evidence="4 5">ATCC 13496</strain>
    </source>
</reference>
<sequence>MTCGPSHLPFSKLALQKTIYGCTSVLQAKITIPTNDDESNTVQDGHMGHGVANQGTHDHKPGVLSRPSYSDCLKAGTKAICSIRKNCNSDWCRFSLRPEAEKLIAQYGGLQSSPRAVFVQTDVTSWAALTQMFEVALEEFGDFHILCPGAGIYEPHWSNFWHPPGSPESKDGLDSNRYYLLDINLTHPIRTTQLALSYWLHPRSRPSSFHPVAEPVSPENPKRIIHISSVAGQIPNFNAPIYGASKFAITGFVRCLAPLDQAIGVRINAVAPGIIRTPLWTEHPEKLLQLDQEKDGWATADEVAMAMLRCLDDEDLEGGAILEVGKNSTRRVEVLNDPGPDESLGTAFKASKAEEAAERILYWLRQSDIWG</sequence>
<protein>
    <submittedName>
        <fullName evidence="4">NAD(P)-binding protein</fullName>
    </submittedName>
</protein>
<dbReference type="PROSITE" id="PS00061">
    <property type="entry name" value="ADH_SHORT"/>
    <property type="match status" value="1"/>
</dbReference>
<keyword evidence="3" id="KW-0560">Oxidoreductase</keyword>
<dbReference type="PANTHER" id="PTHR44229:SF4">
    <property type="entry name" value="15-HYDROXYPROSTAGLANDIN DEHYDROGENASE [NAD(+)]"/>
    <property type="match status" value="1"/>
</dbReference>
<dbReference type="VEuPathDB" id="FungiDB:M747DRAFT_359044"/>
<evidence type="ECO:0000256" key="2">
    <source>
        <dbReference type="ARBA" id="ARBA00022857"/>
    </source>
</evidence>
<dbReference type="Proteomes" id="UP000253845">
    <property type="component" value="Unassembled WGS sequence"/>
</dbReference>
<dbReference type="GO" id="GO:0005737">
    <property type="term" value="C:cytoplasm"/>
    <property type="evidence" value="ECO:0007669"/>
    <property type="project" value="TreeGrafter"/>
</dbReference>
<dbReference type="InterPro" id="IPR002347">
    <property type="entry name" value="SDR_fam"/>
</dbReference>
<dbReference type="InterPro" id="IPR036291">
    <property type="entry name" value="NAD(P)-bd_dom_sf"/>
</dbReference>
<proteinExistence type="inferred from homology"/>
<evidence type="ECO:0000313" key="5">
    <source>
        <dbReference type="Proteomes" id="UP000253845"/>
    </source>
</evidence>
<accession>A0A370BKS1</accession>
<evidence type="ECO:0000256" key="1">
    <source>
        <dbReference type="ARBA" id="ARBA00006484"/>
    </source>
</evidence>
<name>A0A370BKS1_ASPNG</name>
<dbReference type="PANTHER" id="PTHR44229">
    <property type="entry name" value="15-HYDROXYPROSTAGLANDIN DEHYDROGENASE [NAD(+)]"/>
    <property type="match status" value="1"/>
</dbReference>
<keyword evidence="2" id="KW-0521">NADP</keyword>